<feature type="active site" description="Phosphocysteine intermediate; for EIIB activity" evidence="11">
    <location>
        <position position="32"/>
    </location>
</feature>
<keyword evidence="6" id="KW-0598">Phosphotransferase system</keyword>
<evidence type="ECO:0000256" key="11">
    <source>
        <dbReference type="PROSITE-ProRule" id="PRU00421"/>
    </source>
</evidence>
<dbReference type="PROSITE" id="PS51093">
    <property type="entry name" value="PTS_EIIA_TYPE_1"/>
    <property type="match status" value="1"/>
</dbReference>
<evidence type="ECO:0000259" key="14">
    <source>
        <dbReference type="PROSITE" id="PS51098"/>
    </source>
</evidence>
<dbReference type="Gene3D" id="2.70.70.10">
    <property type="entry name" value="Glucose Permease (Domain IIA)"/>
    <property type="match status" value="1"/>
</dbReference>
<dbReference type="PROSITE" id="PS51098">
    <property type="entry name" value="PTS_EIIB_TYPE_1"/>
    <property type="match status" value="1"/>
</dbReference>
<dbReference type="Pfam" id="PF00367">
    <property type="entry name" value="PTS_EIIB"/>
    <property type="match status" value="1"/>
</dbReference>
<dbReference type="CDD" id="cd00212">
    <property type="entry name" value="PTS_IIB_glc"/>
    <property type="match status" value="1"/>
</dbReference>
<reference evidence="16" key="2">
    <citation type="journal article" date="2021" name="PeerJ">
        <title>Extensive microbial diversity within the chicken gut microbiome revealed by metagenomics and culture.</title>
        <authorList>
            <person name="Gilroy R."/>
            <person name="Ravi A."/>
            <person name="Getino M."/>
            <person name="Pursley I."/>
            <person name="Horton D.L."/>
            <person name="Alikhan N.F."/>
            <person name="Baker D."/>
            <person name="Gharbi K."/>
            <person name="Hall N."/>
            <person name="Watson M."/>
            <person name="Adriaenssens E.M."/>
            <person name="Foster-Nyarko E."/>
            <person name="Jarju S."/>
            <person name="Secka A."/>
            <person name="Antonio M."/>
            <person name="Oren A."/>
            <person name="Chaudhuri R.R."/>
            <person name="La Ragione R."/>
            <person name="Hildebrand F."/>
            <person name="Pallen M.J."/>
        </authorList>
    </citation>
    <scope>NUCLEOTIDE SEQUENCE</scope>
    <source>
        <strain evidence="16">CHK178-757</strain>
    </source>
</reference>
<dbReference type="PROSITE" id="PS00371">
    <property type="entry name" value="PTS_EIIA_TYPE_1_HIS"/>
    <property type="match status" value="1"/>
</dbReference>
<dbReference type="Pfam" id="PF02378">
    <property type="entry name" value="PTS_EIIC"/>
    <property type="match status" value="1"/>
</dbReference>
<feature type="transmembrane region" description="Helical" evidence="12">
    <location>
        <begin position="186"/>
        <end position="206"/>
    </location>
</feature>
<dbReference type="GO" id="GO:0016301">
    <property type="term" value="F:kinase activity"/>
    <property type="evidence" value="ECO:0007669"/>
    <property type="project" value="UniProtKB-KW"/>
</dbReference>
<feature type="domain" description="PTS EIIA type-1" evidence="13">
    <location>
        <begin position="536"/>
        <end position="640"/>
    </location>
</feature>
<keyword evidence="2" id="KW-0813">Transport</keyword>
<evidence type="ECO:0000256" key="10">
    <source>
        <dbReference type="ARBA" id="ARBA00023136"/>
    </source>
</evidence>
<feature type="transmembrane region" description="Helical" evidence="12">
    <location>
        <begin position="118"/>
        <end position="139"/>
    </location>
</feature>
<comment type="subcellular location">
    <subcellularLocation>
        <location evidence="1">Cell membrane</location>
        <topology evidence="1">Multi-pass membrane protein</topology>
    </subcellularLocation>
</comment>
<feature type="transmembrane region" description="Helical" evidence="12">
    <location>
        <begin position="373"/>
        <end position="392"/>
    </location>
</feature>
<keyword evidence="9 12" id="KW-1133">Transmembrane helix</keyword>
<keyword evidence="8" id="KW-0418">Kinase</keyword>
<protein>
    <submittedName>
        <fullName evidence="16">PTS glucose transporter subunit IIA</fullName>
    </submittedName>
</protein>
<reference evidence="16" key="1">
    <citation type="submission" date="2020-10" db="EMBL/GenBank/DDBJ databases">
        <authorList>
            <person name="Gilroy R."/>
        </authorList>
    </citation>
    <scope>NUCLEOTIDE SEQUENCE</scope>
    <source>
        <strain evidence="16">CHK178-757</strain>
    </source>
</reference>
<feature type="transmembrane region" description="Helical" evidence="12">
    <location>
        <begin position="151"/>
        <end position="174"/>
    </location>
</feature>
<evidence type="ECO:0000259" key="13">
    <source>
        <dbReference type="PROSITE" id="PS51093"/>
    </source>
</evidence>
<dbReference type="Gene3D" id="3.30.1360.60">
    <property type="entry name" value="Glucose permease domain IIB"/>
    <property type="match status" value="1"/>
</dbReference>
<evidence type="ECO:0000256" key="7">
    <source>
        <dbReference type="ARBA" id="ARBA00022692"/>
    </source>
</evidence>
<dbReference type="InterPro" id="IPR036878">
    <property type="entry name" value="Glu_permease_IIB"/>
</dbReference>
<dbReference type="SUPFAM" id="SSF55604">
    <property type="entry name" value="Glucose permease domain IIB"/>
    <property type="match status" value="1"/>
</dbReference>
<keyword evidence="5" id="KW-0808">Transferase</keyword>
<feature type="transmembrane region" description="Helical" evidence="12">
    <location>
        <begin position="399"/>
        <end position="421"/>
    </location>
</feature>
<dbReference type="EMBL" id="DVIT01000053">
    <property type="protein sequence ID" value="HIS48352.1"/>
    <property type="molecule type" value="Genomic_DNA"/>
</dbReference>
<evidence type="ECO:0000256" key="12">
    <source>
        <dbReference type="SAM" id="Phobius"/>
    </source>
</evidence>
<dbReference type="InterPro" id="IPR018113">
    <property type="entry name" value="PTrfase_EIIB_Cys"/>
</dbReference>
<evidence type="ECO:0000259" key="15">
    <source>
        <dbReference type="PROSITE" id="PS51103"/>
    </source>
</evidence>
<dbReference type="InterPro" id="IPR011055">
    <property type="entry name" value="Dup_hybrid_motif"/>
</dbReference>
<sequence>MDEQKRQRYEAIAAELVRLAGGRDNIGGVAHCATRLRLVLEDNDKADIKAMEDVDLVKGVFVAGDQVQIIFGTGLVNDVCQVLADSIHMDSMSLSDLKTKANKKMNPFQKAIKALSDVFIEIMPGILAAALLTGLSSVLGNIEAVQNNETFYAIARLINIASGAIFGFLPLCVAYSTVKRFGGRPIMGIVMGCIMLSPSLADAYAAAQGTVEVTTLHIFGIGVDLIGFQGGIIVALLMGVVTAKLDIFFEKKVPEVVRLLLSPLLTTLVSSFLLFLIIGPIGRALASGITAGLVWMTEHLGVIGYAAFSGVQQLIVITGLHHVFGAIESQLIADTGRNFLNPLMSVAIIAQGGAVLGYLAGHRKSAKARELCIPSFVSVLFGITEPALFGVNLRFRYPIIGGCIGGAVGGVVVYLTNLAALGFGTTVLPGIALADPAGNGYLNYIIAHVVALTAGFIMTVLLGIFFNRKQVSAEGAGVSANAAAVSERRGNAASQSSSASGDALAANDVKASDGAGLEAVSAFADGEYMSIEKVNDATFAQKILGDGVAIAPSRGKICAPVDGTVEMVMDTKHALAIRTQGGTGLLIHIGIDTVNLQGKYFNALVKEGDIVKTGQCLVEFDKEKIQAEGYDTTTCLIITEPLEGHELKTTRERNVRCGEKIAEI</sequence>
<dbReference type="InterPro" id="IPR050558">
    <property type="entry name" value="PTS_Sugar-Specific_Components"/>
</dbReference>
<keyword evidence="3" id="KW-1003">Cell membrane</keyword>
<evidence type="ECO:0000256" key="5">
    <source>
        <dbReference type="ARBA" id="ARBA00022679"/>
    </source>
</evidence>
<dbReference type="AlphaFoldDB" id="A0A9D1F7H4"/>
<keyword evidence="10 12" id="KW-0472">Membrane</keyword>
<dbReference type="GO" id="GO:0008982">
    <property type="term" value="F:protein-N(PI)-phosphohistidine-sugar phosphotransferase activity"/>
    <property type="evidence" value="ECO:0007669"/>
    <property type="project" value="InterPro"/>
</dbReference>
<dbReference type="SUPFAM" id="SSF51261">
    <property type="entry name" value="Duplicated hybrid motif"/>
    <property type="match status" value="1"/>
</dbReference>
<dbReference type="InterPro" id="IPR001996">
    <property type="entry name" value="PTS_IIB_1"/>
</dbReference>
<keyword evidence="7 12" id="KW-0812">Transmembrane</keyword>
<feature type="transmembrane region" description="Helical" evidence="12">
    <location>
        <begin position="302"/>
        <end position="327"/>
    </location>
</feature>
<dbReference type="InterPro" id="IPR001127">
    <property type="entry name" value="PTS_EIIA_1_perm"/>
</dbReference>
<dbReference type="Proteomes" id="UP000823927">
    <property type="component" value="Unassembled WGS sequence"/>
</dbReference>
<name>A0A9D1F7H4_9FIRM</name>
<dbReference type="GO" id="GO:0015771">
    <property type="term" value="P:trehalose transport"/>
    <property type="evidence" value="ECO:0007669"/>
    <property type="project" value="TreeGrafter"/>
</dbReference>
<feature type="transmembrane region" description="Helical" evidence="12">
    <location>
        <begin position="441"/>
        <end position="466"/>
    </location>
</feature>
<evidence type="ECO:0000256" key="8">
    <source>
        <dbReference type="ARBA" id="ARBA00022777"/>
    </source>
</evidence>
<evidence type="ECO:0000313" key="16">
    <source>
        <dbReference type="EMBL" id="HIS48352.1"/>
    </source>
</evidence>
<evidence type="ECO:0000256" key="2">
    <source>
        <dbReference type="ARBA" id="ARBA00022448"/>
    </source>
</evidence>
<proteinExistence type="predicted"/>
<feature type="transmembrane region" description="Helical" evidence="12">
    <location>
        <begin position="339"/>
        <end position="361"/>
    </location>
</feature>
<dbReference type="InterPro" id="IPR013013">
    <property type="entry name" value="PTS_EIIC_1"/>
</dbReference>
<feature type="transmembrane region" description="Helical" evidence="12">
    <location>
        <begin position="226"/>
        <end position="247"/>
    </location>
</feature>
<evidence type="ECO:0000256" key="1">
    <source>
        <dbReference type="ARBA" id="ARBA00004651"/>
    </source>
</evidence>
<dbReference type="FunFam" id="2.70.70.10:FF:000001">
    <property type="entry name" value="PTS system glucose-specific IIA component"/>
    <property type="match status" value="1"/>
</dbReference>
<feature type="transmembrane region" description="Helical" evidence="12">
    <location>
        <begin position="259"/>
        <end position="282"/>
    </location>
</feature>
<evidence type="ECO:0000256" key="4">
    <source>
        <dbReference type="ARBA" id="ARBA00022597"/>
    </source>
</evidence>
<dbReference type="PANTHER" id="PTHR30175:SF7">
    <property type="entry name" value="NEGATIVE REGULATOR OF SACY ACTIVITY"/>
    <property type="match status" value="1"/>
</dbReference>
<dbReference type="NCBIfam" id="TIGR00826">
    <property type="entry name" value="EIIB_glc"/>
    <property type="match status" value="1"/>
</dbReference>
<dbReference type="GO" id="GO:0005886">
    <property type="term" value="C:plasma membrane"/>
    <property type="evidence" value="ECO:0007669"/>
    <property type="project" value="UniProtKB-SubCell"/>
</dbReference>
<feature type="domain" description="PTS EIIC type-1" evidence="15">
    <location>
        <begin position="113"/>
        <end position="478"/>
    </location>
</feature>
<organism evidence="16 17">
    <name type="scientific">Candidatus Scybalocola faecigallinarum</name>
    <dbReference type="NCBI Taxonomy" id="2840941"/>
    <lineage>
        <taxon>Bacteria</taxon>
        <taxon>Bacillati</taxon>
        <taxon>Bacillota</taxon>
        <taxon>Clostridia</taxon>
        <taxon>Lachnospirales</taxon>
        <taxon>Lachnospiraceae</taxon>
        <taxon>Lachnospiraceae incertae sedis</taxon>
        <taxon>Candidatus Scybalocola (ex Gilroy et al. 2021)</taxon>
    </lineage>
</organism>
<accession>A0A9D1F7H4</accession>
<evidence type="ECO:0000313" key="17">
    <source>
        <dbReference type="Proteomes" id="UP000823927"/>
    </source>
</evidence>
<evidence type="ECO:0000256" key="6">
    <source>
        <dbReference type="ARBA" id="ARBA00022683"/>
    </source>
</evidence>
<evidence type="ECO:0000256" key="3">
    <source>
        <dbReference type="ARBA" id="ARBA00022475"/>
    </source>
</evidence>
<dbReference type="PANTHER" id="PTHR30175">
    <property type="entry name" value="PHOSPHOTRANSFERASE SYSTEM TRANSPORT PROTEIN"/>
    <property type="match status" value="1"/>
</dbReference>
<dbReference type="PROSITE" id="PS51103">
    <property type="entry name" value="PTS_EIIC_TYPE_1"/>
    <property type="match status" value="1"/>
</dbReference>
<evidence type="ECO:0000256" key="9">
    <source>
        <dbReference type="ARBA" id="ARBA00022989"/>
    </source>
</evidence>
<dbReference type="InterPro" id="IPR003352">
    <property type="entry name" value="PTS_EIIC"/>
</dbReference>
<dbReference type="PROSITE" id="PS01035">
    <property type="entry name" value="PTS_EIIB_TYPE_1_CYS"/>
    <property type="match status" value="1"/>
</dbReference>
<dbReference type="NCBIfam" id="TIGR00830">
    <property type="entry name" value="PTBA"/>
    <property type="match status" value="1"/>
</dbReference>
<feature type="domain" description="PTS EIIB type-1" evidence="14">
    <location>
        <begin position="10"/>
        <end position="93"/>
    </location>
</feature>
<dbReference type="Pfam" id="PF00358">
    <property type="entry name" value="PTS_EIIA_1"/>
    <property type="match status" value="1"/>
</dbReference>
<dbReference type="GO" id="GO:0090589">
    <property type="term" value="F:protein-phosphocysteine-trehalose phosphotransferase system transporter activity"/>
    <property type="evidence" value="ECO:0007669"/>
    <property type="project" value="TreeGrafter"/>
</dbReference>
<gene>
    <name evidence="16" type="ORF">IAB46_12520</name>
</gene>
<comment type="caution">
    <text evidence="16">The sequence shown here is derived from an EMBL/GenBank/DDBJ whole genome shotgun (WGS) entry which is preliminary data.</text>
</comment>
<dbReference type="GO" id="GO:0009401">
    <property type="term" value="P:phosphoenolpyruvate-dependent sugar phosphotransferase system"/>
    <property type="evidence" value="ECO:0007669"/>
    <property type="project" value="UniProtKB-KW"/>
</dbReference>
<keyword evidence="4 16" id="KW-0762">Sugar transport</keyword>